<sequence length="248" mass="28274">MLVYEYMPNGSLDRFIFDPILGKFLKWRKRNEIILGIARGLLYLHQDSKLTIIHRDLKASNILLDRELKPKISDFGVAHIFEEDQLAVKTNKIVGTIGYMSPEYVVNGILSPKSDIFSFGVMVLQILSGIKHNFKFNHPTCDHNLFGQAWTLWTEGKAVEFMDVNLDLTTIPSELLRCLQVGLLCVQKLPEDRPTMSSVVFMLSNESIAFAQPKKPDFFELVSEFPGNRDKESFSNNSMTITLLEGRN</sequence>
<evidence type="ECO:0000256" key="10">
    <source>
        <dbReference type="ARBA" id="ARBA00047899"/>
    </source>
</evidence>
<dbReference type="AlphaFoldDB" id="A0AAN9JR96"/>
<comment type="catalytic activity">
    <reaction evidence="11">
        <text>L-seryl-[protein] + ATP = O-phospho-L-seryl-[protein] + ADP + H(+)</text>
        <dbReference type="Rhea" id="RHEA:17989"/>
        <dbReference type="Rhea" id="RHEA-COMP:9863"/>
        <dbReference type="Rhea" id="RHEA-COMP:11604"/>
        <dbReference type="ChEBI" id="CHEBI:15378"/>
        <dbReference type="ChEBI" id="CHEBI:29999"/>
        <dbReference type="ChEBI" id="CHEBI:30616"/>
        <dbReference type="ChEBI" id="CHEBI:83421"/>
        <dbReference type="ChEBI" id="CHEBI:456216"/>
        <dbReference type="EC" id="2.7.11.1"/>
    </reaction>
</comment>
<dbReference type="InterPro" id="IPR000719">
    <property type="entry name" value="Prot_kinase_dom"/>
</dbReference>
<keyword evidence="2" id="KW-0723">Serine/threonine-protein kinase</keyword>
<dbReference type="GO" id="GO:0005524">
    <property type="term" value="F:ATP binding"/>
    <property type="evidence" value="ECO:0007669"/>
    <property type="project" value="UniProtKB-KW"/>
</dbReference>
<dbReference type="GO" id="GO:0004674">
    <property type="term" value="F:protein serine/threonine kinase activity"/>
    <property type="evidence" value="ECO:0007669"/>
    <property type="project" value="UniProtKB-KW"/>
</dbReference>
<evidence type="ECO:0000259" key="12">
    <source>
        <dbReference type="PROSITE" id="PS50011"/>
    </source>
</evidence>
<name>A0AAN9JR96_CLITE</name>
<evidence type="ECO:0000256" key="1">
    <source>
        <dbReference type="ARBA" id="ARBA00012513"/>
    </source>
</evidence>
<dbReference type="PANTHER" id="PTHR27002">
    <property type="entry name" value="RECEPTOR-LIKE SERINE/THREONINE-PROTEIN KINASE SD1-8"/>
    <property type="match status" value="1"/>
</dbReference>
<keyword evidence="4" id="KW-0732">Signal</keyword>
<dbReference type="PIRSF" id="PIRSF000654">
    <property type="entry name" value="Integrin-linked_kinase"/>
    <property type="match status" value="1"/>
</dbReference>
<dbReference type="EMBL" id="JAYKXN010000003">
    <property type="protein sequence ID" value="KAK7302656.1"/>
    <property type="molecule type" value="Genomic_DNA"/>
</dbReference>
<comment type="caution">
    <text evidence="13">The sequence shown here is derived from an EMBL/GenBank/DDBJ whole genome shotgun (WGS) entry which is preliminary data.</text>
</comment>
<evidence type="ECO:0000256" key="9">
    <source>
        <dbReference type="ARBA" id="ARBA00023180"/>
    </source>
</evidence>
<dbReference type="SMART" id="SM00220">
    <property type="entry name" value="S_TKc"/>
    <property type="match status" value="1"/>
</dbReference>
<dbReference type="Proteomes" id="UP001359559">
    <property type="component" value="Unassembled WGS sequence"/>
</dbReference>
<comment type="catalytic activity">
    <reaction evidence="10">
        <text>L-threonyl-[protein] + ATP = O-phospho-L-threonyl-[protein] + ADP + H(+)</text>
        <dbReference type="Rhea" id="RHEA:46608"/>
        <dbReference type="Rhea" id="RHEA-COMP:11060"/>
        <dbReference type="Rhea" id="RHEA-COMP:11605"/>
        <dbReference type="ChEBI" id="CHEBI:15378"/>
        <dbReference type="ChEBI" id="CHEBI:30013"/>
        <dbReference type="ChEBI" id="CHEBI:30616"/>
        <dbReference type="ChEBI" id="CHEBI:61977"/>
        <dbReference type="ChEBI" id="CHEBI:456216"/>
        <dbReference type="EC" id="2.7.11.1"/>
    </reaction>
</comment>
<dbReference type="Pfam" id="PF00069">
    <property type="entry name" value="Pkinase"/>
    <property type="match status" value="1"/>
</dbReference>
<evidence type="ECO:0000256" key="5">
    <source>
        <dbReference type="ARBA" id="ARBA00022741"/>
    </source>
</evidence>
<organism evidence="13 14">
    <name type="scientific">Clitoria ternatea</name>
    <name type="common">Butterfly pea</name>
    <dbReference type="NCBI Taxonomy" id="43366"/>
    <lineage>
        <taxon>Eukaryota</taxon>
        <taxon>Viridiplantae</taxon>
        <taxon>Streptophyta</taxon>
        <taxon>Embryophyta</taxon>
        <taxon>Tracheophyta</taxon>
        <taxon>Spermatophyta</taxon>
        <taxon>Magnoliopsida</taxon>
        <taxon>eudicotyledons</taxon>
        <taxon>Gunneridae</taxon>
        <taxon>Pentapetalae</taxon>
        <taxon>rosids</taxon>
        <taxon>fabids</taxon>
        <taxon>Fabales</taxon>
        <taxon>Fabaceae</taxon>
        <taxon>Papilionoideae</taxon>
        <taxon>50 kb inversion clade</taxon>
        <taxon>NPAAA clade</taxon>
        <taxon>indigoferoid/millettioid clade</taxon>
        <taxon>Phaseoleae</taxon>
        <taxon>Clitoria</taxon>
    </lineage>
</organism>
<evidence type="ECO:0000256" key="4">
    <source>
        <dbReference type="ARBA" id="ARBA00022729"/>
    </source>
</evidence>
<keyword evidence="5" id="KW-0547">Nucleotide-binding</keyword>
<evidence type="ECO:0000256" key="3">
    <source>
        <dbReference type="ARBA" id="ARBA00022679"/>
    </source>
</evidence>
<dbReference type="InterPro" id="IPR008271">
    <property type="entry name" value="Ser/Thr_kinase_AS"/>
</dbReference>
<dbReference type="FunFam" id="1.10.510.10:FF:000060">
    <property type="entry name" value="G-type lectin S-receptor-like serine/threonine-protein kinase"/>
    <property type="match status" value="1"/>
</dbReference>
<evidence type="ECO:0000256" key="11">
    <source>
        <dbReference type="ARBA" id="ARBA00048679"/>
    </source>
</evidence>
<gene>
    <name evidence="13" type="ORF">RJT34_13549</name>
</gene>
<dbReference type="PANTHER" id="PTHR27002:SF1037">
    <property type="entry name" value="TYROSINE KINASE FAMILY PROTEIN"/>
    <property type="match status" value="1"/>
</dbReference>
<keyword evidence="9" id="KW-0325">Glycoprotein</keyword>
<dbReference type="EC" id="2.7.11.1" evidence="1"/>
<accession>A0AAN9JR96</accession>
<evidence type="ECO:0000256" key="7">
    <source>
        <dbReference type="ARBA" id="ARBA00022840"/>
    </source>
</evidence>
<dbReference type="SUPFAM" id="SSF56112">
    <property type="entry name" value="Protein kinase-like (PK-like)"/>
    <property type="match status" value="1"/>
</dbReference>
<dbReference type="InterPro" id="IPR011009">
    <property type="entry name" value="Kinase-like_dom_sf"/>
</dbReference>
<dbReference type="PROSITE" id="PS00108">
    <property type="entry name" value="PROTEIN_KINASE_ST"/>
    <property type="match status" value="1"/>
</dbReference>
<feature type="domain" description="Protein kinase" evidence="12">
    <location>
        <begin position="1"/>
        <end position="208"/>
    </location>
</feature>
<dbReference type="Gene3D" id="1.10.510.10">
    <property type="entry name" value="Transferase(Phosphotransferase) domain 1"/>
    <property type="match status" value="1"/>
</dbReference>
<proteinExistence type="predicted"/>
<evidence type="ECO:0000256" key="8">
    <source>
        <dbReference type="ARBA" id="ARBA00023157"/>
    </source>
</evidence>
<keyword evidence="6" id="KW-0418">Kinase</keyword>
<evidence type="ECO:0000313" key="14">
    <source>
        <dbReference type="Proteomes" id="UP001359559"/>
    </source>
</evidence>
<evidence type="ECO:0000313" key="13">
    <source>
        <dbReference type="EMBL" id="KAK7302656.1"/>
    </source>
</evidence>
<keyword evidence="14" id="KW-1185">Reference proteome</keyword>
<reference evidence="13 14" key="1">
    <citation type="submission" date="2024-01" db="EMBL/GenBank/DDBJ databases">
        <title>The genomes of 5 underutilized Papilionoideae crops provide insights into root nodulation and disease resistance.</title>
        <authorList>
            <person name="Yuan L."/>
        </authorList>
    </citation>
    <scope>NUCLEOTIDE SEQUENCE [LARGE SCALE GENOMIC DNA]</scope>
    <source>
        <strain evidence="13">LY-2023</strain>
        <tissue evidence="13">Leaf</tissue>
    </source>
</reference>
<evidence type="ECO:0000256" key="6">
    <source>
        <dbReference type="ARBA" id="ARBA00022777"/>
    </source>
</evidence>
<keyword evidence="8" id="KW-1015">Disulfide bond</keyword>
<dbReference type="PROSITE" id="PS50011">
    <property type="entry name" value="PROTEIN_KINASE_DOM"/>
    <property type="match status" value="1"/>
</dbReference>
<protein>
    <recommendedName>
        <fullName evidence="1">non-specific serine/threonine protein kinase</fullName>
        <ecNumber evidence="1">2.7.11.1</ecNumber>
    </recommendedName>
</protein>
<dbReference type="GO" id="GO:0005886">
    <property type="term" value="C:plasma membrane"/>
    <property type="evidence" value="ECO:0007669"/>
    <property type="project" value="TreeGrafter"/>
</dbReference>
<keyword evidence="3" id="KW-0808">Transferase</keyword>
<keyword evidence="7" id="KW-0067">ATP-binding</keyword>
<evidence type="ECO:0000256" key="2">
    <source>
        <dbReference type="ARBA" id="ARBA00022527"/>
    </source>
</evidence>